<evidence type="ECO:0000256" key="2">
    <source>
        <dbReference type="ARBA" id="ARBA00022448"/>
    </source>
</evidence>
<dbReference type="InterPro" id="IPR011701">
    <property type="entry name" value="MFS"/>
</dbReference>
<keyword evidence="6 7" id="KW-0472">Membrane</keyword>
<evidence type="ECO:0000259" key="8">
    <source>
        <dbReference type="PROSITE" id="PS50850"/>
    </source>
</evidence>
<feature type="domain" description="Major facilitator superfamily (MFS) profile" evidence="8">
    <location>
        <begin position="9"/>
        <end position="170"/>
    </location>
</feature>
<comment type="caution">
    <text evidence="9">The sequence shown here is derived from an EMBL/GenBank/DDBJ whole genome shotgun (WGS) entry which is preliminary data.</text>
</comment>
<reference evidence="9 10" key="1">
    <citation type="submission" date="2017-03" db="EMBL/GenBank/DDBJ databases">
        <title>Genome analysis of strain PAMC 26510.</title>
        <authorList>
            <person name="Oh H.-M."/>
            <person name="Yang J.-A."/>
        </authorList>
    </citation>
    <scope>NUCLEOTIDE SEQUENCE [LARGE SCALE GENOMIC DNA]</scope>
    <source>
        <strain evidence="9 10">PAMC 26510</strain>
    </source>
</reference>
<dbReference type="PROSITE" id="PS50850">
    <property type="entry name" value="MFS"/>
    <property type="match status" value="1"/>
</dbReference>
<dbReference type="PANTHER" id="PTHR42718:SF46">
    <property type="entry name" value="BLR6921 PROTEIN"/>
    <property type="match status" value="1"/>
</dbReference>
<evidence type="ECO:0000256" key="5">
    <source>
        <dbReference type="ARBA" id="ARBA00022989"/>
    </source>
</evidence>
<dbReference type="AlphaFoldDB" id="A0A242MTR8"/>
<evidence type="ECO:0000256" key="7">
    <source>
        <dbReference type="SAM" id="Phobius"/>
    </source>
</evidence>
<evidence type="ECO:0000256" key="3">
    <source>
        <dbReference type="ARBA" id="ARBA00022475"/>
    </source>
</evidence>
<feature type="transmembrane region" description="Helical" evidence="7">
    <location>
        <begin position="100"/>
        <end position="121"/>
    </location>
</feature>
<dbReference type="SUPFAM" id="SSF103473">
    <property type="entry name" value="MFS general substrate transporter"/>
    <property type="match status" value="1"/>
</dbReference>
<evidence type="ECO:0000313" key="9">
    <source>
        <dbReference type="EMBL" id="OTP74459.1"/>
    </source>
</evidence>
<sequence>MKPVNFRLTAAIIASALFMQNMDGTIVATALPSMARDLGVDPVHLSSAITAYLVALTVFIPASGWVADRFGAKRVFMWAIALFTVSSVACAAASSLPELIGARIVQGLGGAMMVPVGRLILFRGVKREELLQATTWLTMPALIGPLMGPPLGVCAAERYVIQMDGVNVVE</sequence>
<keyword evidence="4 7" id="KW-0812">Transmembrane</keyword>
<evidence type="ECO:0000256" key="6">
    <source>
        <dbReference type="ARBA" id="ARBA00023136"/>
    </source>
</evidence>
<proteinExistence type="predicted"/>
<evidence type="ECO:0000256" key="1">
    <source>
        <dbReference type="ARBA" id="ARBA00004651"/>
    </source>
</evidence>
<dbReference type="GO" id="GO:0022857">
    <property type="term" value="F:transmembrane transporter activity"/>
    <property type="evidence" value="ECO:0007669"/>
    <property type="project" value="InterPro"/>
</dbReference>
<dbReference type="Proteomes" id="UP000194546">
    <property type="component" value="Unassembled WGS sequence"/>
</dbReference>
<dbReference type="EMBL" id="NBTY01000085">
    <property type="protein sequence ID" value="OTP74459.1"/>
    <property type="molecule type" value="Genomic_DNA"/>
</dbReference>
<keyword evidence="5 7" id="KW-1133">Transmembrane helix</keyword>
<dbReference type="Gene3D" id="1.20.1720.10">
    <property type="entry name" value="Multidrug resistance protein D"/>
    <property type="match status" value="1"/>
</dbReference>
<name>A0A242MTR8_CABSO</name>
<dbReference type="GO" id="GO:0005886">
    <property type="term" value="C:plasma membrane"/>
    <property type="evidence" value="ECO:0007669"/>
    <property type="project" value="UniProtKB-SubCell"/>
</dbReference>
<feature type="transmembrane region" description="Helical" evidence="7">
    <location>
        <begin position="44"/>
        <end position="63"/>
    </location>
</feature>
<feature type="transmembrane region" description="Helical" evidence="7">
    <location>
        <begin position="75"/>
        <end position="94"/>
    </location>
</feature>
<evidence type="ECO:0000256" key="4">
    <source>
        <dbReference type="ARBA" id="ARBA00022692"/>
    </source>
</evidence>
<dbReference type="InterPro" id="IPR036259">
    <property type="entry name" value="MFS_trans_sf"/>
</dbReference>
<comment type="subcellular location">
    <subcellularLocation>
        <location evidence="1">Cell membrane</location>
        <topology evidence="1">Multi-pass membrane protein</topology>
    </subcellularLocation>
</comment>
<dbReference type="InterPro" id="IPR020846">
    <property type="entry name" value="MFS_dom"/>
</dbReference>
<keyword evidence="2" id="KW-0813">Transport</keyword>
<evidence type="ECO:0000313" key="10">
    <source>
        <dbReference type="Proteomes" id="UP000194546"/>
    </source>
</evidence>
<protein>
    <submittedName>
        <fullName evidence="9">MFS permease</fullName>
    </submittedName>
</protein>
<accession>A0A242MTR8</accession>
<organism evidence="9 10">
    <name type="scientific">Caballeronia sordidicola</name>
    <name type="common">Burkholderia sordidicola</name>
    <dbReference type="NCBI Taxonomy" id="196367"/>
    <lineage>
        <taxon>Bacteria</taxon>
        <taxon>Pseudomonadati</taxon>
        <taxon>Pseudomonadota</taxon>
        <taxon>Betaproteobacteria</taxon>
        <taxon>Burkholderiales</taxon>
        <taxon>Burkholderiaceae</taxon>
        <taxon>Caballeronia</taxon>
    </lineage>
</organism>
<dbReference type="PANTHER" id="PTHR42718">
    <property type="entry name" value="MAJOR FACILITATOR SUPERFAMILY MULTIDRUG TRANSPORTER MFSC"/>
    <property type="match status" value="1"/>
</dbReference>
<dbReference type="Pfam" id="PF07690">
    <property type="entry name" value="MFS_1"/>
    <property type="match status" value="1"/>
</dbReference>
<gene>
    <name evidence="9" type="ORF">PAMC26510_16595</name>
</gene>
<keyword evidence="3" id="KW-1003">Cell membrane</keyword>